<feature type="compositionally biased region" description="Basic residues" evidence="1">
    <location>
        <begin position="1"/>
        <end position="25"/>
    </location>
</feature>
<reference evidence="2" key="1">
    <citation type="journal article" date="2010" name="Science">
        <title>Plasticity of animal genome architecture unmasked by rapid evolution of a pelagic tunicate.</title>
        <authorList>
            <person name="Denoeud F."/>
            <person name="Henriet S."/>
            <person name="Mungpakdee S."/>
            <person name="Aury J.M."/>
            <person name="Da Silva C."/>
            <person name="Brinkmann H."/>
            <person name="Mikhaleva J."/>
            <person name="Olsen L.C."/>
            <person name="Jubin C."/>
            <person name="Canestro C."/>
            <person name="Bouquet J.M."/>
            <person name="Danks G."/>
            <person name="Poulain J."/>
            <person name="Campsteijn C."/>
            <person name="Adamski M."/>
            <person name="Cross I."/>
            <person name="Yadetie F."/>
            <person name="Muffato M."/>
            <person name="Louis A."/>
            <person name="Butcher S."/>
            <person name="Tsagkogeorga G."/>
            <person name="Konrad A."/>
            <person name="Singh S."/>
            <person name="Jensen M.F."/>
            <person name="Cong E.H."/>
            <person name="Eikeseth-Otteraa H."/>
            <person name="Noel B."/>
            <person name="Anthouard V."/>
            <person name="Porcel B.M."/>
            <person name="Kachouri-Lafond R."/>
            <person name="Nishino A."/>
            <person name="Ugolini M."/>
            <person name="Chourrout P."/>
            <person name="Nishida H."/>
            <person name="Aasland R."/>
            <person name="Huzurbazar S."/>
            <person name="Westhof E."/>
            <person name="Delsuc F."/>
            <person name="Lehrach H."/>
            <person name="Reinhardt R."/>
            <person name="Weissenbach J."/>
            <person name="Roy S.W."/>
            <person name="Artiguenave F."/>
            <person name="Postlethwait J.H."/>
            <person name="Manak J.R."/>
            <person name="Thompson E.M."/>
            <person name="Jaillon O."/>
            <person name="Du Pasquier L."/>
            <person name="Boudinot P."/>
            <person name="Liberles D.A."/>
            <person name="Volff J.N."/>
            <person name="Philippe H."/>
            <person name="Lenhard B."/>
            <person name="Roest Crollius H."/>
            <person name="Wincker P."/>
            <person name="Chourrout D."/>
        </authorList>
    </citation>
    <scope>NUCLEOTIDE SEQUENCE [LARGE SCALE GENOMIC DNA]</scope>
</reference>
<proteinExistence type="predicted"/>
<accession>E4XEW3</accession>
<sequence>MARTKYKARKTHHALKKPKKPVKRNSKPESSSDEDEEPEQDTGLVDPDKAFPDEEDETDVIGQSIWADQMITNSVQALLRSKPDTPLAQLAEEFCRWIEKTICRP</sequence>
<keyword evidence="3" id="KW-1185">Reference proteome</keyword>
<feature type="region of interest" description="Disordered" evidence="1">
    <location>
        <begin position="1"/>
        <end position="57"/>
    </location>
</feature>
<dbReference type="Proteomes" id="UP000001307">
    <property type="component" value="Unassembled WGS sequence"/>
</dbReference>
<name>E4XEW3_OIKDI</name>
<protein>
    <submittedName>
        <fullName evidence="2">Uncharacterized protein</fullName>
    </submittedName>
</protein>
<dbReference type="EMBL" id="FN653043">
    <property type="protein sequence ID" value="CBY09609.1"/>
    <property type="molecule type" value="Genomic_DNA"/>
</dbReference>
<evidence type="ECO:0000313" key="2">
    <source>
        <dbReference type="EMBL" id="CBY09609.1"/>
    </source>
</evidence>
<evidence type="ECO:0000256" key="1">
    <source>
        <dbReference type="SAM" id="MobiDB-lite"/>
    </source>
</evidence>
<gene>
    <name evidence="2" type="ORF">GSOID_T00008729001</name>
</gene>
<evidence type="ECO:0000313" key="3">
    <source>
        <dbReference type="Proteomes" id="UP000001307"/>
    </source>
</evidence>
<dbReference type="InParanoid" id="E4XEW3"/>
<organism evidence="2">
    <name type="scientific">Oikopleura dioica</name>
    <name type="common">Tunicate</name>
    <dbReference type="NCBI Taxonomy" id="34765"/>
    <lineage>
        <taxon>Eukaryota</taxon>
        <taxon>Metazoa</taxon>
        <taxon>Chordata</taxon>
        <taxon>Tunicata</taxon>
        <taxon>Appendicularia</taxon>
        <taxon>Copelata</taxon>
        <taxon>Oikopleuridae</taxon>
        <taxon>Oikopleura</taxon>
    </lineage>
</organism>
<feature type="compositionally biased region" description="Acidic residues" evidence="1">
    <location>
        <begin position="31"/>
        <end position="40"/>
    </location>
</feature>
<dbReference type="AlphaFoldDB" id="E4XEW3"/>